<dbReference type="InterPro" id="IPR038404">
    <property type="entry name" value="TRAP_DctP_sf"/>
</dbReference>
<dbReference type="EMBL" id="JAZHOF010000016">
    <property type="protein sequence ID" value="MEJ8574994.1"/>
    <property type="molecule type" value="Genomic_DNA"/>
</dbReference>
<dbReference type="PANTHER" id="PTHR33376:SF15">
    <property type="entry name" value="BLL6794 PROTEIN"/>
    <property type="match status" value="1"/>
</dbReference>
<dbReference type="GO" id="GO:0055085">
    <property type="term" value="P:transmembrane transport"/>
    <property type="evidence" value="ECO:0007669"/>
    <property type="project" value="InterPro"/>
</dbReference>
<keyword evidence="4" id="KW-1185">Reference proteome</keyword>
<organism evidence="3 4">
    <name type="scientific">Microbaculum marinum</name>
    <dbReference type="NCBI Taxonomy" id="1764581"/>
    <lineage>
        <taxon>Bacteria</taxon>
        <taxon>Pseudomonadati</taxon>
        <taxon>Pseudomonadota</taxon>
        <taxon>Alphaproteobacteria</taxon>
        <taxon>Hyphomicrobiales</taxon>
        <taxon>Tepidamorphaceae</taxon>
        <taxon>Microbaculum</taxon>
    </lineage>
</organism>
<dbReference type="PANTHER" id="PTHR33376">
    <property type="match status" value="1"/>
</dbReference>
<dbReference type="CDD" id="cd13666">
    <property type="entry name" value="PBP2_TRAP_DctP_like_1"/>
    <property type="match status" value="1"/>
</dbReference>
<evidence type="ECO:0000313" key="4">
    <source>
        <dbReference type="Proteomes" id="UP001378188"/>
    </source>
</evidence>
<dbReference type="Pfam" id="PF03480">
    <property type="entry name" value="DctP"/>
    <property type="match status" value="1"/>
</dbReference>
<dbReference type="RefSeq" id="WP_340332694.1">
    <property type="nucleotide sequence ID" value="NZ_JAZHOF010000016.1"/>
</dbReference>
<proteinExistence type="predicted"/>
<name>A0AAW9RN09_9HYPH</name>
<comment type="caution">
    <text evidence="3">The sequence shown here is derived from an EMBL/GenBank/DDBJ whole genome shotgun (WGS) entry which is preliminary data.</text>
</comment>
<feature type="signal peptide" evidence="2">
    <location>
        <begin position="1"/>
        <end position="27"/>
    </location>
</feature>
<feature type="chain" id="PRO_5043858195" evidence="2">
    <location>
        <begin position="28"/>
        <end position="355"/>
    </location>
</feature>
<gene>
    <name evidence="3" type="ORF">V3328_26200</name>
</gene>
<evidence type="ECO:0000313" key="3">
    <source>
        <dbReference type="EMBL" id="MEJ8574994.1"/>
    </source>
</evidence>
<dbReference type="NCBIfam" id="NF037995">
    <property type="entry name" value="TRAP_S1"/>
    <property type="match status" value="1"/>
</dbReference>
<protein>
    <submittedName>
        <fullName evidence="3">C4-dicarboxylate TRAP transporter substrate-binding protein</fullName>
    </submittedName>
</protein>
<dbReference type="AlphaFoldDB" id="A0AAW9RN09"/>
<reference evidence="3 4" key="1">
    <citation type="submission" date="2024-02" db="EMBL/GenBank/DDBJ databases">
        <title>Genome analysis and characterization of Microbaculum marinisediminis sp. nov., isolated from marine sediment.</title>
        <authorList>
            <person name="Du Z.-J."/>
            <person name="Ye Y.-Q."/>
            <person name="Zhang Z.-R."/>
            <person name="Yuan S.-M."/>
            <person name="Zhang X.-Y."/>
        </authorList>
    </citation>
    <scope>NUCLEOTIDE SEQUENCE [LARGE SCALE GENOMIC DNA]</scope>
    <source>
        <strain evidence="3 4">SDUM1044001</strain>
    </source>
</reference>
<dbReference type="Gene3D" id="3.40.190.170">
    <property type="entry name" value="Bacterial extracellular solute-binding protein, family 7"/>
    <property type="match status" value="1"/>
</dbReference>
<evidence type="ECO:0000256" key="2">
    <source>
        <dbReference type="SAM" id="SignalP"/>
    </source>
</evidence>
<accession>A0AAW9RN09</accession>
<dbReference type="SUPFAM" id="SSF53850">
    <property type="entry name" value="Periplasmic binding protein-like II"/>
    <property type="match status" value="1"/>
</dbReference>
<evidence type="ECO:0000256" key="1">
    <source>
        <dbReference type="ARBA" id="ARBA00022729"/>
    </source>
</evidence>
<dbReference type="InterPro" id="IPR018389">
    <property type="entry name" value="DctP_fam"/>
</dbReference>
<sequence>MTNRMGTWIAGAAVALMPLIAGTGAQAQDFTIRYASPSAASDPTQAATIWFMDEVTKRTDGKVKFEQFLGNSLVKDQDIVSAIGDGLIEMGKIYTVSYPGQMPIWNMTNLPFTSPSPYVAINVINDLMDQYPVFDEELAKMNVMALGVITTGGTGIVSKKPIKTVEDLKGLKVRARGVQAAAFDAAGAAPVSIPWNDVYEALSKGVVDASTNYVITTRPIRHNEVSDYYIAAGLGQAVQLELINRDFWEALPEDIKTVMAETMAEAEMRHAEESSKLATAEQKAMADATGAEHMEYSVLPAEERQKWIEMSPDFFAEWAEENKGIADTAAIAKSYRELEQKYTEEGQKAGLVEMW</sequence>
<keyword evidence="1 2" id="KW-0732">Signal</keyword>
<dbReference type="Proteomes" id="UP001378188">
    <property type="component" value="Unassembled WGS sequence"/>
</dbReference>